<dbReference type="SMR" id="A0A832T465"/>
<keyword evidence="4 6" id="KW-1133">Transmembrane helix</keyword>
<evidence type="ECO:0000313" key="8">
    <source>
        <dbReference type="EMBL" id="HII59708.1"/>
    </source>
</evidence>
<dbReference type="AlphaFoldDB" id="A0A832T465"/>
<dbReference type="Pfam" id="PF13396">
    <property type="entry name" value="PLDc_N"/>
    <property type="match status" value="1"/>
</dbReference>
<evidence type="ECO:0000256" key="2">
    <source>
        <dbReference type="ARBA" id="ARBA00022475"/>
    </source>
</evidence>
<feature type="transmembrane region" description="Helical" evidence="6">
    <location>
        <begin position="54"/>
        <end position="74"/>
    </location>
</feature>
<dbReference type="EMBL" id="DUJR01000021">
    <property type="protein sequence ID" value="HII59708.1"/>
    <property type="molecule type" value="Genomic_DNA"/>
</dbReference>
<accession>A0A832T465</accession>
<evidence type="ECO:0000256" key="5">
    <source>
        <dbReference type="ARBA" id="ARBA00023136"/>
    </source>
</evidence>
<organism evidence="8 9">
    <name type="scientific">Methanocaldococcus jannaschii</name>
    <dbReference type="NCBI Taxonomy" id="2190"/>
    <lineage>
        <taxon>Archaea</taxon>
        <taxon>Methanobacteriati</taxon>
        <taxon>Methanobacteriota</taxon>
        <taxon>Methanomada group</taxon>
        <taxon>Methanococci</taxon>
        <taxon>Methanococcales</taxon>
        <taxon>Methanocaldococcaceae</taxon>
        <taxon>Methanocaldococcus</taxon>
    </lineage>
</organism>
<comment type="subcellular location">
    <subcellularLocation>
        <location evidence="1">Cell membrane</location>
        <topology evidence="1">Multi-pass membrane protein</topology>
    </subcellularLocation>
</comment>
<keyword evidence="5 6" id="KW-0472">Membrane</keyword>
<comment type="caution">
    <text evidence="8">The sequence shown here is derived from an EMBL/GenBank/DDBJ whole genome shotgun (WGS) entry which is preliminary data.</text>
</comment>
<gene>
    <name evidence="8" type="ORF">HA335_03885</name>
</gene>
<evidence type="ECO:0000313" key="9">
    <source>
        <dbReference type="Proteomes" id="UP000645676"/>
    </source>
</evidence>
<evidence type="ECO:0000259" key="7">
    <source>
        <dbReference type="Pfam" id="PF13396"/>
    </source>
</evidence>
<feature type="domain" description="Cardiolipin synthase N-terminal" evidence="7">
    <location>
        <begin position="33"/>
        <end position="74"/>
    </location>
</feature>
<keyword evidence="3 6" id="KW-0812">Transmembrane</keyword>
<reference evidence="8" key="1">
    <citation type="journal article" date="2020" name="bioRxiv">
        <title>A rank-normalized archaeal taxonomy based on genome phylogeny resolves widespread incomplete and uneven classifications.</title>
        <authorList>
            <person name="Rinke C."/>
            <person name="Chuvochina M."/>
            <person name="Mussig A.J."/>
            <person name="Chaumeil P.-A."/>
            <person name="Waite D.W."/>
            <person name="Whitman W.B."/>
            <person name="Parks D.H."/>
            <person name="Hugenholtz P."/>
        </authorList>
    </citation>
    <scope>NUCLEOTIDE SEQUENCE</scope>
    <source>
        <strain evidence="8">UBA8849</strain>
    </source>
</reference>
<sequence>MWPCPIGFGMVGFPIFGFFFMGLFFVIGIAVFIIIIITIVDILKRDALDTLEKILWILVVWFLGIIGAIIYYLLSKRNSKSKGDNNGKNIGSN</sequence>
<feature type="transmembrane region" description="Helical" evidence="6">
    <location>
        <begin position="15"/>
        <end position="42"/>
    </location>
</feature>
<keyword evidence="2" id="KW-1003">Cell membrane</keyword>
<dbReference type="InterPro" id="IPR027379">
    <property type="entry name" value="CLS_N"/>
</dbReference>
<evidence type="ECO:0000256" key="1">
    <source>
        <dbReference type="ARBA" id="ARBA00004651"/>
    </source>
</evidence>
<dbReference type="Proteomes" id="UP000645676">
    <property type="component" value="Unassembled WGS sequence"/>
</dbReference>
<name>A0A832T465_9EURY</name>
<evidence type="ECO:0000256" key="4">
    <source>
        <dbReference type="ARBA" id="ARBA00022989"/>
    </source>
</evidence>
<evidence type="ECO:0000256" key="6">
    <source>
        <dbReference type="SAM" id="Phobius"/>
    </source>
</evidence>
<evidence type="ECO:0000256" key="3">
    <source>
        <dbReference type="ARBA" id="ARBA00022692"/>
    </source>
</evidence>
<proteinExistence type="predicted"/>
<protein>
    <recommendedName>
        <fullName evidence="7">Cardiolipin synthase N-terminal domain-containing protein</fullName>
    </recommendedName>
</protein>
<dbReference type="RefSeq" id="WP_010870078.1">
    <property type="nucleotide sequence ID" value="NC_000909.1"/>
</dbReference>
<dbReference type="GO" id="GO:0005886">
    <property type="term" value="C:plasma membrane"/>
    <property type="evidence" value="ECO:0007669"/>
    <property type="project" value="UniProtKB-SubCell"/>
</dbReference>
<dbReference type="OMA" id="GFMFFGF"/>